<keyword evidence="5" id="KW-1185">Reference proteome</keyword>
<dbReference type="OrthoDB" id="10255964at2759"/>
<feature type="compositionally biased region" description="Basic and acidic residues" evidence="1">
    <location>
        <begin position="262"/>
        <end position="280"/>
    </location>
</feature>
<evidence type="ECO:0000256" key="1">
    <source>
        <dbReference type="SAM" id="MobiDB-lite"/>
    </source>
</evidence>
<dbReference type="Gene3D" id="1.20.58.900">
    <property type="match status" value="1"/>
</dbReference>
<gene>
    <name evidence="4" type="ORF">Ctob_008699</name>
</gene>
<proteinExistence type="predicted"/>
<dbReference type="PROSITE" id="PS50195">
    <property type="entry name" value="PX"/>
    <property type="match status" value="1"/>
</dbReference>
<feature type="domain" description="RUN" evidence="3">
    <location>
        <begin position="3"/>
        <end position="133"/>
    </location>
</feature>
<dbReference type="EMBL" id="JWZX01001323">
    <property type="protein sequence ID" value="KOO34119.1"/>
    <property type="molecule type" value="Genomic_DNA"/>
</dbReference>
<dbReference type="InterPro" id="IPR001683">
    <property type="entry name" value="PX_dom"/>
</dbReference>
<dbReference type="Gene3D" id="3.30.1520.10">
    <property type="entry name" value="Phox-like domain"/>
    <property type="match status" value="1"/>
</dbReference>
<dbReference type="Pfam" id="PF02759">
    <property type="entry name" value="RUN"/>
    <property type="match status" value="1"/>
</dbReference>
<feature type="domain" description="PX" evidence="2">
    <location>
        <begin position="270"/>
        <end position="397"/>
    </location>
</feature>
<dbReference type="CDD" id="cd06093">
    <property type="entry name" value="PX_domain"/>
    <property type="match status" value="1"/>
</dbReference>
<dbReference type="AlphaFoldDB" id="A0A0M0K5N8"/>
<dbReference type="PROSITE" id="PS50826">
    <property type="entry name" value="RUN"/>
    <property type="match status" value="1"/>
</dbReference>
<dbReference type="SMART" id="SM00312">
    <property type="entry name" value="PX"/>
    <property type="match status" value="1"/>
</dbReference>
<evidence type="ECO:0000259" key="3">
    <source>
        <dbReference type="PROSITE" id="PS50826"/>
    </source>
</evidence>
<dbReference type="GO" id="GO:0035091">
    <property type="term" value="F:phosphatidylinositol binding"/>
    <property type="evidence" value="ECO:0007669"/>
    <property type="project" value="InterPro"/>
</dbReference>
<dbReference type="Pfam" id="PF00787">
    <property type="entry name" value="PX"/>
    <property type="match status" value="1"/>
</dbReference>
<protein>
    <recommendedName>
        <fullName evidence="6">PX domain-containing protein</fullName>
    </recommendedName>
</protein>
<sequence>MLTENASEVEVFCNTLEPVLLHKFKSRQFGIFTVHPWALVEHSEHRGDAEAEAVRLARSVGSSDAARLRAWIYVQLNQRSLRQTLSELLDDQAIRGMFFTEPALLNRLECRQLLSDLLRPLAGLSFRLGVAAGLASVAVVGDDDFQALRDDAADETPGYREVTDFTNGAALNARNAVEAGGFTPAITRLGGAVDGILEALSSPINGGSSQNAPISASVVSNYFGGKGSPGASDATEGSWTRGIITTSSEIAQLAVRLVEIMGTERRENTESADSSDEKRRSSQGSKGQHTVYQLRARVGPFESTTFRRFSEFLELHQALQKVWTKEKQNKPALLTITPTAKKLMESKLSVRSLISNGKQVDIRSALLQKYCAELCASEELARYETVTSFFWPSGARGSGQVIAPDGSTTLH</sequence>
<accession>A0A0M0K5N8</accession>
<dbReference type="InterPro" id="IPR037213">
    <property type="entry name" value="Run_dom_sf"/>
</dbReference>
<feature type="region of interest" description="Disordered" evidence="1">
    <location>
        <begin position="262"/>
        <end position="289"/>
    </location>
</feature>
<evidence type="ECO:0008006" key="6">
    <source>
        <dbReference type="Google" id="ProtNLM"/>
    </source>
</evidence>
<dbReference type="CDD" id="cd17671">
    <property type="entry name" value="RUN"/>
    <property type="match status" value="1"/>
</dbReference>
<reference evidence="5" key="1">
    <citation type="journal article" date="2015" name="PLoS Genet.">
        <title>Genome Sequence and Transcriptome Analyses of Chrysochromulina tobin: Metabolic Tools for Enhanced Algal Fitness in the Prominent Order Prymnesiales (Haptophyceae).</title>
        <authorList>
            <person name="Hovde B.T."/>
            <person name="Deodato C.R."/>
            <person name="Hunsperger H.M."/>
            <person name="Ryken S.A."/>
            <person name="Yost W."/>
            <person name="Jha R.K."/>
            <person name="Patterson J."/>
            <person name="Monnat R.J. Jr."/>
            <person name="Barlow S.B."/>
            <person name="Starkenburg S.R."/>
            <person name="Cattolico R.A."/>
        </authorList>
    </citation>
    <scope>NUCLEOTIDE SEQUENCE</scope>
    <source>
        <strain evidence="5">CCMP291</strain>
    </source>
</reference>
<name>A0A0M0K5N8_9EUKA</name>
<dbReference type="SUPFAM" id="SSF64268">
    <property type="entry name" value="PX domain"/>
    <property type="match status" value="1"/>
</dbReference>
<comment type="caution">
    <text evidence="4">The sequence shown here is derived from an EMBL/GenBank/DDBJ whole genome shotgun (WGS) entry which is preliminary data.</text>
</comment>
<evidence type="ECO:0000313" key="5">
    <source>
        <dbReference type="Proteomes" id="UP000037460"/>
    </source>
</evidence>
<dbReference type="SUPFAM" id="SSF140741">
    <property type="entry name" value="RUN domain-like"/>
    <property type="match status" value="1"/>
</dbReference>
<evidence type="ECO:0000313" key="4">
    <source>
        <dbReference type="EMBL" id="KOO34119.1"/>
    </source>
</evidence>
<dbReference type="InterPro" id="IPR004012">
    <property type="entry name" value="Run_dom"/>
</dbReference>
<organism evidence="4 5">
    <name type="scientific">Chrysochromulina tobinii</name>
    <dbReference type="NCBI Taxonomy" id="1460289"/>
    <lineage>
        <taxon>Eukaryota</taxon>
        <taxon>Haptista</taxon>
        <taxon>Haptophyta</taxon>
        <taxon>Prymnesiophyceae</taxon>
        <taxon>Prymnesiales</taxon>
        <taxon>Chrysochromulinaceae</taxon>
        <taxon>Chrysochromulina</taxon>
    </lineage>
</organism>
<evidence type="ECO:0000259" key="2">
    <source>
        <dbReference type="PROSITE" id="PS50195"/>
    </source>
</evidence>
<dbReference type="InterPro" id="IPR036871">
    <property type="entry name" value="PX_dom_sf"/>
</dbReference>
<dbReference type="Proteomes" id="UP000037460">
    <property type="component" value="Unassembled WGS sequence"/>
</dbReference>